<dbReference type="SUPFAM" id="SSF56349">
    <property type="entry name" value="DNA breaking-rejoining enzymes"/>
    <property type="match status" value="1"/>
</dbReference>
<evidence type="ECO:0000259" key="7">
    <source>
        <dbReference type="PROSITE" id="PS51898"/>
    </source>
</evidence>
<dbReference type="InterPro" id="IPR010998">
    <property type="entry name" value="Integrase_recombinase_N"/>
</dbReference>
<dbReference type="PANTHER" id="PTHR30629">
    <property type="entry name" value="PROPHAGE INTEGRASE"/>
    <property type="match status" value="1"/>
</dbReference>
<keyword evidence="2" id="KW-0229">DNA integration</keyword>
<evidence type="ECO:0000259" key="8">
    <source>
        <dbReference type="PROSITE" id="PS51900"/>
    </source>
</evidence>
<dbReference type="InterPro" id="IPR002104">
    <property type="entry name" value="Integrase_catalytic"/>
</dbReference>
<dbReference type="InterPro" id="IPR013762">
    <property type="entry name" value="Integrase-like_cat_sf"/>
</dbReference>
<reference evidence="9 10" key="1">
    <citation type="submission" date="2018-07" db="EMBL/GenBank/DDBJ databases">
        <title>Leeuwenhoekiella genomics.</title>
        <authorList>
            <person name="Tahon G."/>
            <person name="Willems A."/>
        </authorList>
    </citation>
    <scope>NUCLEOTIDE SEQUENCE [LARGE SCALE GENOMIC DNA]</scope>
    <source>
        <strain evidence="9 10">LMG 29608</strain>
    </source>
</reference>
<keyword evidence="10" id="KW-1185">Reference proteome</keyword>
<dbReference type="Gene3D" id="1.10.150.130">
    <property type="match status" value="1"/>
</dbReference>
<evidence type="ECO:0000256" key="5">
    <source>
        <dbReference type="PROSITE-ProRule" id="PRU01248"/>
    </source>
</evidence>
<dbReference type="PANTHER" id="PTHR30629:SF2">
    <property type="entry name" value="PROPHAGE INTEGRASE INTS-RELATED"/>
    <property type="match status" value="1"/>
</dbReference>
<feature type="domain" description="Core-binding (CB)" evidence="8">
    <location>
        <begin position="94"/>
        <end position="186"/>
    </location>
</feature>
<evidence type="ECO:0000256" key="1">
    <source>
        <dbReference type="ARBA" id="ARBA00008857"/>
    </source>
</evidence>
<dbReference type="InterPro" id="IPR044068">
    <property type="entry name" value="CB"/>
</dbReference>
<organism evidence="9 10">
    <name type="scientific">Leeuwenhoekiella polynyae</name>
    <dbReference type="NCBI Taxonomy" id="1550906"/>
    <lineage>
        <taxon>Bacteria</taxon>
        <taxon>Pseudomonadati</taxon>
        <taxon>Bacteroidota</taxon>
        <taxon>Flavobacteriia</taxon>
        <taxon>Flavobacteriales</taxon>
        <taxon>Flavobacteriaceae</taxon>
        <taxon>Leeuwenhoekiella</taxon>
    </lineage>
</organism>
<dbReference type="Proteomes" id="UP000289859">
    <property type="component" value="Unassembled WGS sequence"/>
</dbReference>
<evidence type="ECO:0000256" key="6">
    <source>
        <dbReference type="SAM" id="Coils"/>
    </source>
</evidence>
<feature type="coiled-coil region" evidence="6">
    <location>
        <begin position="86"/>
        <end position="113"/>
    </location>
</feature>
<gene>
    <name evidence="9" type="ORF">DSM02_882</name>
</gene>
<evidence type="ECO:0000256" key="4">
    <source>
        <dbReference type="ARBA" id="ARBA00023172"/>
    </source>
</evidence>
<keyword evidence="6" id="KW-0175">Coiled coil</keyword>
<dbReference type="Pfam" id="PF00589">
    <property type="entry name" value="Phage_integrase"/>
    <property type="match status" value="1"/>
</dbReference>
<accession>A0A4Q0PFN6</accession>
<dbReference type="EMBL" id="QOVK01000002">
    <property type="protein sequence ID" value="RXG25715.1"/>
    <property type="molecule type" value="Genomic_DNA"/>
</dbReference>
<dbReference type="OrthoDB" id="1004050at2"/>
<comment type="caution">
    <text evidence="9">The sequence shown here is derived from an EMBL/GenBank/DDBJ whole genome shotgun (WGS) entry which is preliminary data.</text>
</comment>
<proteinExistence type="inferred from homology"/>
<keyword evidence="4" id="KW-0233">DNA recombination</keyword>
<dbReference type="Gene3D" id="1.10.443.10">
    <property type="entry name" value="Intergrase catalytic core"/>
    <property type="match status" value="1"/>
</dbReference>
<evidence type="ECO:0000256" key="3">
    <source>
        <dbReference type="ARBA" id="ARBA00023125"/>
    </source>
</evidence>
<dbReference type="PROSITE" id="PS51900">
    <property type="entry name" value="CB"/>
    <property type="match status" value="1"/>
</dbReference>
<feature type="domain" description="Tyr recombinase" evidence="7">
    <location>
        <begin position="207"/>
        <end position="386"/>
    </location>
</feature>
<dbReference type="GO" id="GO:0015074">
    <property type="term" value="P:DNA integration"/>
    <property type="evidence" value="ECO:0007669"/>
    <property type="project" value="UniProtKB-KW"/>
</dbReference>
<dbReference type="InterPro" id="IPR011010">
    <property type="entry name" value="DNA_brk_join_enz"/>
</dbReference>
<evidence type="ECO:0000313" key="9">
    <source>
        <dbReference type="EMBL" id="RXG25715.1"/>
    </source>
</evidence>
<name>A0A4Q0PFN6_9FLAO</name>
<keyword evidence="3 5" id="KW-0238">DNA-binding</keyword>
<sequence>MPTPKKNAQISNRIAFLDYEPAEVKELKNNNWRIVFRCRIPGSNTMKRFRRRVKPMSNKKERMRYAKKICAAINQKLAEGWSPFTDDTANKEYRSLQEAINRYEKECNTMVDRGQMRPDTARSYSSQLSQLSKYLEHIGEPNLFAASFNRAFMRKYLDHIYYDKGRTPRTVNNYLRFGSQFANWLVEREYLVTNSISGIPQMVNQKKKREIIDPHTRKQIIKELKRNNTGFLVCCLMVYYCMIRRTELTKLRVGDVKLLEGVIVVPSEVSKNKKNDTVTIPQAFISYLVDHLKGATNQDFLFSENFKPGGKGLSPKKVSDTWAALRKKIGFKKEYQFYSLKDTGITQLFYLNVPLIKIRDQARHHDIKITESYTPRNYKKDKTLFKLENEF</sequence>
<evidence type="ECO:0000256" key="2">
    <source>
        <dbReference type="ARBA" id="ARBA00022908"/>
    </source>
</evidence>
<dbReference type="RefSeq" id="WP_128764520.1">
    <property type="nucleotide sequence ID" value="NZ_JBHUOO010000023.1"/>
</dbReference>
<dbReference type="PROSITE" id="PS51898">
    <property type="entry name" value="TYR_RECOMBINASE"/>
    <property type="match status" value="1"/>
</dbReference>
<protein>
    <submittedName>
        <fullName evidence="9">Site-specific recombinase XerD</fullName>
    </submittedName>
</protein>
<dbReference type="InterPro" id="IPR050808">
    <property type="entry name" value="Phage_Integrase"/>
</dbReference>
<comment type="similarity">
    <text evidence="1">Belongs to the 'phage' integrase family.</text>
</comment>
<dbReference type="GO" id="GO:0003677">
    <property type="term" value="F:DNA binding"/>
    <property type="evidence" value="ECO:0007669"/>
    <property type="project" value="UniProtKB-UniRule"/>
</dbReference>
<dbReference type="CDD" id="cd00397">
    <property type="entry name" value="DNA_BRE_C"/>
    <property type="match status" value="1"/>
</dbReference>
<dbReference type="AlphaFoldDB" id="A0A4Q0PFN6"/>
<evidence type="ECO:0000313" key="10">
    <source>
        <dbReference type="Proteomes" id="UP000289859"/>
    </source>
</evidence>
<dbReference type="GO" id="GO:0006310">
    <property type="term" value="P:DNA recombination"/>
    <property type="evidence" value="ECO:0007669"/>
    <property type="project" value="UniProtKB-KW"/>
</dbReference>